<dbReference type="Pfam" id="PF00226">
    <property type="entry name" value="DnaJ"/>
    <property type="match status" value="1"/>
</dbReference>
<dbReference type="PROSITE" id="PS00636">
    <property type="entry name" value="DNAJ_1"/>
    <property type="match status" value="1"/>
</dbReference>
<dbReference type="PANTHER" id="PTHR43096:SF52">
    <property type="entry name" value="DNAJ HOMOLOG 1, MITOCHONDRIAL-RELATED"/>
    <property type="match status" value="1"/>
</dbReference>
<evidence type="ECO:0000259" key="3">
    <source>
        <dbReference type="PROSITE" id="PS50076"/>
    </source>
</evidence>
<dbReference type="CDD" id="cd06257">
    <property type="entry name" value="DnaJ"/>
    <property type="match status" value="1"/>
</dbReference>
<dbReference type="PROSITE" id="PS50076">
    <property type="entry name" value="DNAJ_2"/>
    <property type="match status" value="1"/>
</dbReference>
<dbReference type="Gene3D" id="2.60.260.20">
    <property type="entry name" value="Urease metallochaperone UreE, N-terminal domain"/>
    <property type="match status" value="2"/>
</dbReference>
<dbReference type="GO" id="GO:0051082">
    <property type="term" value="F:unfolded protein binding"/>
    <property type="evidence" value="ECO:0007669"/>
    <property type="project" value="InterPro"/>
</dbReference>
<dbReference type="InterPro" id="IPR008971">
    <property type="entry name" value="HSP40/DnaJ_pept-bd"/>
</dbReference>
<dbReference type="GO" id="GO:0005737">
    <property type="term" value="C:cytoplasm"/>
    <property type="evidence" value="ECO:0007669"/>
    <property type="project" value="TreeGrafter"/>
</dbReference>
<feature type="domain" description="J" evidence="3">
    <location>
        <begin position="3"/>
        <end position="68"/>
    </location>
</feature>
<dbReference type="PANTHER" id="PTHR43096">
    <property type="entry name" value="DNAJ HOMOLOG 1, MITOCHONDRIAL-RELATED"/>
    <property type="match status" value="1"/>
</dbReference>
<evidence type="ECO:0000256" key="1">
    <source>
        <dbReference type="ARBA" id="ARBA00023186"/>
    </source>
</evidence>
<dbReference type="PRINTS" id="PR00625">
    <property type="entry name" value="JDOMAIN"/>
</dbReference>
<protein>
    <submittedName>
        <fullName evidence="4">Molecular chaperone DnaJ</fullName>
    </submittedName>
</protein>
<evidence type="ECO:0000313" key="4">
    <source>
        <dbReference type="EMBL" id="SUS08023.1"/>
    </source>
</evidence>
<name>A0A380TK12_9ZZZZ</name>
<dbReference type="InterPro" id="IPR001623">
    <property type="entry name" value="DnaJ_domain"/>
</dbReference>
<gene>
    <name evidence="4" type="ORF">DF3PB_560006</name>
</gene>
<accession>A0A380TK12</accession>
<feature type="region of interest" description="Disordered" evidence="2">
    <location>
        <begin position="237"/>
        <end position="260"/>
    </location>
</feature>
<dbReference type="SUPFAM" id="SSF49493">
    <property type="entry name" value="HSP40/DnaJ peptide-binding domain"/>
    <property type="match status" value="2"/>
</dbReference>
<proteinExistence type="predicted"/>
<dbReference type="InterPro" id="IPR036869">
    <property type="entry name" value="J_dom_sf"/>
</dbReference>
<dbReference type="EMBL" id="UIDG01000512">
    <property type="protein sequence ID" value="SUS08023.1"/>
    <property type="molecule type" value="Genomic_DNA"/>
</dbReference>
<dbReference type="Gene3D" id="1.10.287.110">
    <property type="entry name" value="DnaJ domain"/>
    <property type="match status" value="1"/>
</dbReference>
<evidence type="ECO:0000256" key="2">
    <source>
        <dbReference type="SAM" id="MobiDB-lite"/>
    </source>
</evidence>
<dbReference type="SMART" id="SM00271">
    <property type="entry name" value="DnaJ"/>
    <property type="match status" value="1"/>
</dbReference>
<dbReference type="FunFam" id="2.60.260.20:FF:000013">
    <property type="entry name" value="DnaJ subfamily B member 11"/>
    <property type="match status" value="1"/>
</dbReference>
<dbReference type="AlphaFoldDB" id="A0A380TK12"/>
<dbReference type="SUPFAM" id="SSF46565">
    <property type="entry name" value="Chaperone J-domain"/>
    <property type="match status" value="1"/>
</dbReference>
<reference evidence="4" key="1">
    <citation type="submission" date="2018-07" db="EMBL/GenBank/DDBJ databases">
        <authorList>
            <person name="Quirk P.G."/>
            <person name="Krulwich T.A."/>
        </authorList>
    </citation>
    <scope>NUCLEOTIDE SEQUENCE</scope>
</reference>
<dbReference type="CDD" id="cd10747">
    <property type="entry name" value="DnaJ_C"/>
    <property type="match status" value="1"/>
</dbReference>
<dbReference type="InterPro" id="IPR002939">
    <property type="entry name" value="DnaJ_C"/>
</dbReference>
<sequence>MRDPYAVLGVPKDAGSKEIKKAYRKLARDLHPDLHPGDTKAEDRFKEVASAYDLLSDPDKKARYDRGEIDASGAPKAERRFYRDFAEAEPGNRYTDPGQFFRDFEGTDIFAELFRGQRREARTRGMDVRQKVEVDFLDAVNGATREMVLPDGRKVKVTIPPGTEDGQVLRLRGQGMPGSGGGTGDLHLEVKVRPDPQMRREGTDIHADLPISLPEAVLGGKIEVGTADGPVSLTIPRGSNSGMRLRVRGKGAPSPGGGPRGDFYVTLQVILPERIDPELERFVREWAERHTYRVRQR</sequence>
<keyword evidence="1" id="KW-0143">Chaperone</keyword>
<dbReference type="Pfam" id="PF01556">
    <property type="entry name" value="DnaJ_C"/>
    <property type="match status" value="1"/>
</dbReference>
<dbReference type="InterPro" id="IPR018253">
    <property type="entry name" value="DnaJ_domain_CS"/>
</dbReference>
<dbReference type="GO" id="GO:0042026">
    <property type="term" value="P:protein refolding"/>
    <property type="evidence" value="ECO:0007669"/>
    <property type="project" value="TreeGrafter"/>
</dbReference>
<organism evidence="4">
    <name type="scientific">metagenome</name>
    <dbReference type="NCBI Taxonomy" id="256318"/>
    <lineage>
        <taxon>unclassified sequences</taxon>
        <taxon>metagenomes</taxon>
    </lineage>
</organism>